<dbReference type="GO" id="GO:0020037">
    <property type="term" value="F:heme binding"/>
    <property type="evidence" value="ECO:0007669"/>
    <property type="project" value="InterPro"/>
</dbReference>
<evidence type="ECO:0000256" key="7">
    <source>
        <dbReference type="PIRSR" id="PIRSR602403-1"/>
    </source>
</evidence>
<organism evidence="9 10">
    <name type="scientific">Calycina marina</name>
    <dbReference type="NCBI Taxonomy" id="1763456"/>
    <lineage>
        <taxon>Eukaryota</taxon>
        <taxon>Fungi</taxon>
        <taxon>Dikarya</taxon>
        <taxon>Ascomycota</taxon>
        <taxon>Pezizomycotina</taxon>
        <taxon>Leotiomycetes</taxon>
        <taxon>Helotiales</taxon>
        <taxon>Pezizellaceae</taxon>
        <taxon>Calycina</taxon>
    </lineage>
</organism>
<protein>
    <submittedName>
        <fullName evidence="9">Cytochrome P450</fullName>
    </submittedName>
</protein>
<dbReference type="InterPro" id="IPR017972">
    <property type="entry name" value="Cyt_P450_CS"/>
</dbReference>
<accession>A0A9P7YVH5</accession>
<dbReference type="GO" id="GO:0005506">
    <property type="term" value="F:iron ion binding"/>
    <property type="evidence" value="ECO:0007669"/>
    <property type="project" value="InterPro"/>
</dbReference>
<evidence type="ECO:0000256" key="3">
    <source>
        <dbReference type="ARBA" id="ARBA00022723"/>
    </source>
</evidence>
<dbReference type="InterPro" id="IPR002403">
    <property type="entry name" value="Cyt_P450_E_grp-IV"/>
</dbReference>
<evidence type="ECO:0000256" key="5">
    <source>
        <dbReference type="ARBA" id="ARBA00023004"/>
    </source>
</evidence>
<dbReference type="OrthoDB" id="3945418at2759"/>
<keyword evidence="3 7" id="KW-0479">Metal-binding</keyword>
<keyword evidence="4 8" id="KW-0560">Oxidoreductase</keyword>
<dbReference type="InterPro" id="IPR050121">
    <property type="entry name" value="Cytochrome_P450_monoxygenase"/>
</dbReference>
<dbReference type="EMBL" id="MU254659">
    <property type="protein sequence ID" value="KAG9239990.1"/>
    <property type="molecule type" value="Genomic_DNA"/>
</dbReference>
<dbReference type="GO" id="GO:0004497">
    <property type="term" value="F:monooxygenase activity"/>
    <property type="evidence" value="ECO:0007669"/>
    <property type="project" value="UniProtKB-KW"/>
</dbReference>
<dbReference type="InterPro" id="IPR001128">
    <property type="entry name" value="Cyt_P450"/>
</dbReference>
<keyword evidence="7 8" id="KW-0349">Heme</keyword>
<sequence length="122" mass="14051">MPRMVPEEEMLFQQSTIPRGTAVSMKVVLIHQGPPISPDSNSFDPERWLKRSDHGRLYKYLVPFSAGSRMCLDMILAWTELYLGMSRMVLWKTVVYDVQLHCDLFILIAKDGSQGVWVMIMS</sequence>
<dbReference type="Pfam" id="PF00067">
    <property type="entry name" value="p450"/>
    <property type="match status" value="1"/>
</dbReference>
<gene>
    <name evidence="9" type="ORF">BJ878DRAFT_469181</name>
</gene>
<evidence type="ECO:0000256" key="8">
    <source>
        <dbReference type="RuleBase" id="RU000461"/>
    </source>
</evidence>
<comment type="cofactor">
    <cofactor evidence="1 7">
        <name>heme</name>
        <dbReference type="ChEBI" id="CHEBI:30413"/>
    </cofactor>
</comment>
<keyword evidence="5 7" id="KW-0408">Iron</keyword>
<reference evidence="9" key="1">
    <citation type="journal article" date="2021" name="IMA Fungus">
        <title>Genomic characterization of three marine fungi, including Emericellopsis atlantica sp. nov. with signatures of a generalist lifestyle and marine biomass degradation.</title>
        <authorList>
            <person name="Hagestad O.C."/>
            <person name="Hou L."/>
            <person name="Andersen J.H."/>
            <person name="Hansen E.H."/>
            <person name="Altermark B."/>
            <person name="Li C."/>
            <person name="Kuhnert E."/>
            <person name="Cox R.J."/>
            <person name="Crous P.W."/>
            <person name="Spatafora J.W."/>
            <person name="Lail K."/>
            <person name="Amirebrahimi M."/>
            <person name="Lipzen A."/>
            <person name="Pangilinan J."/>
            <person name="Andreopoulos W."/>
            <person name="Hayes R.D."/>
            <person name="Ng V."/>
            <person name="Grigoriev I.V."/>
            <person name="Jackson S.A."/>
            <person name="Sutton T.D.S."/>
            <person name="Dobson A.D.W."/>
            <person name="Rama T."/>
        </authorList>
    </citation>
    <scope>NUCLEOTIDE SEQUENCE</scope>
    <source>
        <strain evidence="9">TRa3180A</strain>
    </source>
</reference>
<dbReference type="AlphaFoldDB" id="A0A9P7YVH5"/>
<dbReference type="Proteomes" id="UP000887226">
    <property type="component" value="Unassembled WGS sequence"/>
</dbReference>
<dbReference type="PRINTS" id="PR00465">
    <property type="entry name" value="EP450IV"/>
</dbReference>
<evidence type="ECO:0000256" key="4">
    <source>
        <dbReference type="ARBA" id="ARBA00023002"/>
    </source>
</evidence>
<dbReference type="SUPFAM" id="SSF48264">
    <property type="entry name" value="Cytochrome P450"/>
    <property type="match status" value="1"/>
</dbReference>
<dbReference type="GO" id="GO:0016705">
    <property type="term" value="F:oxidoreductase activity, acting on paired donors, with incorporation or reduction of molecular oxygen"/>
    <property type="evidence" value="ECO:0007669"/>
    <property type="project" value="InterPro"/>
</dbReference>
<name>A0A9P7YVH5_9HELO</name>
<evidence type="ECO:0000256" key="2">
    <source>
        <dbReference type="ARBA" id="ARBA00010617"/>
    </source>
</evidence>
<comment type="similarity">
    <text evidence="2 8">Belongs to the cytochrome P450 family.</text>
</comment>
<evidence type="ECO:0000313" key="10">
    <source>
        <dbReference type="Proteomes" id="UP000887226"/>
    </source>
</evidence>
<dbReference type="Gene3D" id="1.10.630.10">
    <property type="entry name" value="Cytochrome P450"/>
    <property type="match status" value="1"/>
</dbReference>
<keyword evidence="10" id="KW-1185">Reference proteome</keyword>
<dbReference type="InterPro" id="IPR036396">
    <property type="entry name" value="Cyt_P450_sf"/>
</dbReference>
<evidence type="ECO:0000313" key="9">
    <source>
        <dbReference type="EMBL" id="KAG9239990.1"/>
    </source>
</evidence>
<dbReference type="PANTHER" id="PTHR24305:SF157">
    <property type="entry name" value="N-ACETYLTRYPTOPHAN 6-HYDROXYLASE IVOC-RELATED"/>
    <property type="match status" value="1"/>
</dbReference>
<evidence type="ECO:0000256" key="1">
    <source>
        <dbReference type="ARBA" id="ARBA00001971"/>
    </source>
</evidence>
<dbReference type="PANTHER" id="PTHR24305">
    <property type="entry name" value="CYTOCHROME P450"/>
    <property type="match status" value="1"/>
</dbReference>
<keyword evidence="6 8" id="KW-0503">Monooxygenase</keyword>
<evidence type="ECO:0000256" key="6">
    <source>
        <dbReference type="ARBA" id="ARBA00023033"/>
    </source>
</evidence>
<proteinExistence type="inferred from homology"/>
<dbReference type="PROSITE" id="PS00086">
    <property type="entry name" value="CYTOCHROME_P450"/>
    <property type="match status" value="1"/>
</dbReference>
<comment type="caution">
    <text evidence="9">The sequence shown here is derived from an EMBL/GenBank/DDBJ whole genome shotgun (WGS) entry which is preliminary data.</text>
</comment>
<feature type="binding site" description="axial binding residue" evidence="7">
    <location>
        <position position="71"/>
    </location>
    <ligand>
        <name>heme</name>
        <dbReference type="ChEBI" id="CHEBI:30413"/>
    </ligand>
    <ligandPart>
        <name>Fe</name>
        <dbReference type="ChEBI" id="CHEBI:18248"/>
    </ligandPart>
</feature>